<comment type="similarity">
    <text evidence="2">Belongs to the Ro 60 kDa family.</text>
</comment>
<dbReference type="PANTHER" id="PTHR14202:SF0">
    <property type="entry name" value="RNA-BINDING PROTEIN RO60"/>
    <property type="match status" value="1"/>
</dbReference>
<dbReference type="FunCoup" id="E0VGE6">
    <property type="interactions" value="45"/>
</dbReference>
<evidence type="ECO:0000313" key="10">
    <source>
        <dbReference type="Proteomes" id="UP000009046"/>
    </source>
</evidence>
<dbReference type="EnsemblMetazoa" id="PHUM180030-RA">
    <property type="protein sequence ID" value="PHUM180030-PA"/>
    <property type="gene ID" value="PHUM180030"/>
</dbReference>
<dbReference type="GO" id="GO:1990904">
    <property type="term" value="C:ribonucleoprotein complex"/>
    <property type="evidence" value="ECO:0007669"/>
    <property type="project" value="UniProtKB-KW"/>
</dbReference>
<dbReference type="CTD" id="8240105"/>
<dbReference type="InterPro" id="IPR036465">
    <property type="entry name" value="vWFA_dom_sf"/>
</dbReference>
<dbReference type="GO" id="GO:0046872">
    <property type="term" value="F:metal ion binding"/>
    <property type="evidence" value="ECO:0007669"/>
    <property type="project" value="UniProtKB-KW"/>
</dbReference>
<feature type="domain" description="TROVE" evidence="7">
    <location>
        <begin position="1"/>
        <end position="351"/>
    </location>
</feature>
<keyword evidence="5" id="KW-0694">RNA-binding</keyword>
<evidence type="ECO:0000313" key="9">
    <source>
        <dbReference type="EnsemblMetazoa" id="PHUM180030-PA"/>
    </source>
</evidence>
<dbReference type="SUPFAM" id="SSF53300">
    <property type="entry name" value="vWA-like"/>
    <property type="match status" value="1"/>
</dbReference>
<evidence type="ECO:0000256" key="6">
    <source>
        <dbReference type="ARBA" id="ARBA00023274"/>
    </source>
</evidence>
<evidence type="ECO:0000259" key="7">
    <source>
        <dbReference type="PROSITE" id="PS50988"/>
    </source>
</evidence>
<dbReference type="EMBL" id="DS235138">
    <property type="protein sequence ID" value="EEB12452.1"/>
    <property type="molecule type" value="Genomic_DNA"/>
</dbReference>
<dbReference type="eggNOG" id="KOG4465">
    <property type="taxonomic scope" value="Eukaryota"/>
</dbReference>
<sequence>MSAPEQELKRLLHFGREIPFYQPGDRVKNEVYHSCVSNTIENLLAGEKIADIANCIVKAYSDGYSAHPSMLVYALAVCAKQNTNPQLREAAYKALKTVCSSSENLFLFIKFAKKLSQNDSIWGSGFKKVCKEWYLKKDVKTLAEIAGKYKKCNGWLHKDIIKLIHLKPDTPGRAAIIKYLLFGIKAAKKEFGENSEAHEILNYLQTVEDLKHLTDEQLAARSVEIHHFTIDHVPPHLLKSKEVWGALSGNLPLPVLLKNLERIGTLGFLKPNSVLVNKIIDAIKDENAIAESHLHPAHVFVALQNYEMSFKFVVEPKKVAKLPTIPNPKIICALHELFASTCKLFLPPTGLRYSVAIDLKSLKTTDKCYRCTQVTSAEASIIIAFCLLHADREVSVSVANVEEELLPLELTKNMTISNGIEKLKQSRMQRMKICTPVEWASKQKKEYDVFVVVTDTNHKGISNAITVLQNYRKEMNIPNAKLILVMLKCHFEPSWIKEIKDPGVFVIGGFDGNVPRLIEAFSRGAF</sequence>
<dbReference type="PANTHER" id="PTHR14202">
    <property type="entry name" value="60 KDA RIBONUCLEOPROTEIN SSA/RO"/>
    <property type="match status" value="1"/>
</dbReference>
<dbReference type="HOGENOM" id="CLU_024421_1_0_1"/>
<gene>
    <name evidence="9" type="primary">8240105</name>
    <name evidence="8" type="ORF">Phum_PHUM180030</name>
</gene>
<reference evidence="9" key="3">
    <citation type="submission" date="2021-02" db="UniProtKB">
        <authorList>
            <consortium name="EnsemblMetazoa"/>
        </authorList>
    </citation>
    <scope>IDENTIFICATION</scope>
    <source>
        <strain evidence="9">USDA</strain>
    </source>
</reference>
<dbReference type="Proteomes" id="UP000009046">
    <property type="component" value="Unassembled WGS sequence"/>
</dbReference>
<proteinExistence type="inferred from homology"/>
<dbReference type="STRING" id="121224.E0VGE6"/>
<evidence type="ECO:0000256" key="3">
    <source>
        <dbReference type="ARBA" id="ARBA00022490"/>
    </source>
</evidence>
<dbReference type="InterPro" id="IPR040322">
    <property type="entry name" value="TROVE2"/>
</dbReference>
<keyword evidence="4" id="KW-0479">Metal-binding</keyword>
<dbReference type="GO" id="GO:0003723">
    <property type="term" value="F:RNA binding"/>
    <property type="evidence" value="ECO:0007669"/>
    <property type="project" value="UniProtKB-KW"/>
</dbReference>
<evidence type="ECO:0000256" key="1">
    <source>
        <dbReference type="ARBA" id="ARBA00004496"/>
    </source>
</evidence>
<dbReference type="RefSeq" id="XP_002425190.1">
    <property type="nucleotide sequence ID" value="XM_002425145.1"/>
</dbReference>
<dbReference type="AlphaFoldDB" id="E0VGE6"/>
<dbReference type="OMA" id="LCMAHVK"/>
<dbReference type="EMBL" id="AAZO01002091">
    <property type="status" value="NOT_ANNOTATED_CDS"/>
    <property type="molecule type" value="Genomic_DNA"/>
</dbReference>
<organism>
    <name type="scientific">Pediculus humanus subsp. corporis</name>
    <name type="common">Body louse</name>
    <dbReference type="NCBI Taxonomy" id="121224"/>
    <lineage>
        <taxon>Eukaryota</taxon>
        <taxon>Metazoa</taxon>
        <taxon>Ecdysozoa</taxon>
        <taxon>Arthropoda</taxon>
        <taxon>Hexapoda</taxon>
        <taxon>Insecta</taxon>
        <taxon>Pterygota</taxon>
        <taxon>Neoptera</taxon>
        <taxon>Paraneoptera</taxon>
        <taxon>Psocodea</taxon>
        <taxon>Troctomorpha</taxon>
        <taxon>Phthiraptera</taxon>
        <taxon>Anoplura</taxon>
        <taxon>Pediculidae</taxon>
        <taxon>Pediculus</taxon>
    </lineage>
</organism>
<evidence type="ECO:0000256" key="5">
    <source>
        <dbReference type="ARBA" id="ARBA00022884"/>
    </source>
</evidence>
<dbReference type="VEuPathDB" id="VectorBase:PHUM180030"/>
<accession>E0VGE6</accession>
<evidence type="ECO:0000256" key="4">
    <source>
        <dbReference type="ARBA" id="ARBA00022723"/>
    </source>
</evidence>
<dbReference type="GeneID" id="8240105"/>
<evidence type="ECO:0000313" key="8">
    <source>
        <dbReference type="EMBL" id="EEB12452.1"/>
    </source>
</evidence>
<dbReference type="OrthoDB" id="6098064at2759"/>
<keyword evidence="10" id="KW-1185">Reference proteome</keyword>
<dbReference type="InterPro" id="IPR008858">
    <property type="entry name" value="TROVE_dom"/>
</dbReference>
<dbReference type="InterPro" id="IPR037214">
    <property type="entry name" value="TROVE_dom_sf"/>
</dbReference>
<dbReference type="GO" id="GO:0005737">
    <property type="term" value="C:cytoplasm"/>
    <property type="evidence" value="ECO:0007669"/>
    <property type="project" value="UniProtKB-SubCell"/>
</dbReference>
<dbReference type="Gene3D" id="3.40.50.410">
    <property type="entry name" value="von Willebrand factor, type A domain"/>
    <property type="match status" value="1"/>
</dbReference>
<dbReference type="KEGG" id="phu:Phum_PHUM180030"/>
<dbReference type="InterPro" id="IPR056800">
    <property type="entry name" value="vWA_Ro60"/>
</dbReference>
<protein>
    <submittedName>
        <fullName evidence="8 9">60 kDa SS-A/Ro ribonucleoprotein, putative</fullName>
    </submittedName>
</protein>
<dbReference type="PROSITE" id="PS50988">
    <property type="entry name" value="TROVE"/>
    <property type="match status" value="1"/>
</dbReference>
<keyword evidence="6 8" id="KW-0687">Ribonucleoprotein</keyword>
<keyword evidence="3" id="KW-0963">Cytoplasm</keyword>
<name>E0VGE6_PEDHC</name>
<evidence type="ECO:0000256" key="2">
    <source>
        <dbReference type="ARBA" id="ARBA00007814"/>
    </source>
</evidence>
<dbReference type="Pfam" id="PF25045">
    <property type="entry name" value="vWA_Ro60"/>
    <property type="match status" value="1"/>
</dbReference>
<comment type="subcellular location">
    <subcellularLocation>
        <location evidence="1">Cytoplasm</location>
    </subcellularLocation>
</comment>
<reference evidence="8" key="2">
    <citation type="submission" date="2007-04" db="EMBL/GenBank/DDBJ databases">
        <title>The genome of the human body louse.</title>
        <authorList>
            <consortium name="The Human Body Louse Genome Consortium"/>
            <person name="Kirkness E."/>
            <person name="Walenz B."/>
            <person name="Hass B."/>
            <person name="Bruggner R."/>
            <person name="Strausberg R."/>
        </authorList>
    </citation>
    <scope>NUCLEOTIDE SEQUENCE</scope>
    <source>
        <strain evidence="8">USDA</strain>
    </source>
</reference>
<dbReference type="SUPFAM" id="SSF140864">
    <property type="entry name" value="TROVE domain-like"/>
    <property type="match status" value="1"/>
</dbReference>
<reference evidence="8" key="1">
    <citation type="submission" date="2007-04" db="EMBL/GenBank/DDBJ databases">
        <title>Annotation of Pediculus humanus corporis strain USDA.</title>
        <authorList>
            <person name="Kirkness E."/>
            <person name="Hannick L."/>
            <person name="Hass B."/>
            <person name="Bruggner R."/>
            <person name="Lawson D."/>
            <person name="Bidwell S."/>
            <person name="Joardar V."/>
            <person name="Caler E."/>
            <person name="Walenz B."/>
            <person name="Inman J."/>
            <person name="Schobel S."/>
            <person name="Galinsky K."/>
            <person name="Amedeo P."/>
            <person name="Strausberg R."/>
        </authorList>
    </citation>
    <scope>NUCLEOTIDE SEQUENCE</scope>
    <source>
        <strain evidence="8">USDA</strain>
    </source>
</reference>